<dbReference type="Gene3D" id="3.30.40.10">
    <property type="entry name" value="Zinc/RING finger domain, C3HC4 (zinc finger)"/>
    <property type="match status" value="2"/>
</dbReference>
<evidence type="ECO:0000256" key="2">
    <source>
        <dbReference type="ARBA" id="ARBA00022723"/>
    </source>
</evidence>
<proteinExistence type="predicted"/>
<keyword evidence="2" id="KW-0479">Metal-binding</keyword>
<dbReference type="GO" id="GO:0008270">
    <property type="term" value="F:zinc ion binding"/>
    <property type="evidence" value="ECO:0007669"/>
    <property type="project" value="UniProtKB-KW"/>
</dbReference>
<dbReference type="SMART" id="SM00184">
    <property type="entry name" value="RING"/>
    <property type="match status" value="2"/>
</dbReference>
<comment type="caution">
    <text evidence="9">The sequence shown here is derived from an EMBL/GenBank/DDBJ whole genome shotgun (WGS) entry which is preliminary data.</text>
</comment>
<dbReference type="GO" id="GO:0016567">
    <property type="term" value="P:protein ubiquitination"/>
    <property type="evidence" value="ECO:0007669"/>
    <property type="project" value="TreeGrafter"/>
</dbReference>
<dbReference type="InterPro" id="IPR024766">
    <property type="entry name" value="Znf_RING_H2"/>
</dbReference>
<dbReference type="GO" id="GO:0031461">
    <property type="term" value="C:cullin-RING ubiquitin ligase complex"/>
    <property type="evidence" value="ECO:0007669"/>
    <property type="project" value="UniProtKB-ARBA"/>
</dbReference>
<feature type="domain" description="RING-type" evidence="8">
    <location>
        <begin position="380"/>
        <end position="421"/>
    </location>
</feature>
<evidence type="ECO:0000256" key="6">
    <source>
        <dbReference type="PROSITE-ProRule" id="PRU00175"/>
    </source>
</evidence>
<feature type="compositionally biased region" description="Polar residues" evidence="7">
    <location>
        <begin position="736"/>
        <end position="752"/>
    </location>
</feature>
<feature type="compositionally biased region" description="Polar residues" evidence="7">
    <location>
        <begin position="623"/>
        <end position="634"/>
    </location>
</feature>
<evidence type="ECO:0000256" key="1">
    <source>
        <dbReference type="ARBA" id="ARBA00004906"/>
    </source>
</evidence>
<dbReference type="GO" id="GO:0061630">
    <property type="term" value="F:ubiquitin protein ligase activity"/>
    <property type="evidence" value="ECO:0007669"/>
    <property type="project" value="TreeGrafter"/>
</dbReference>
<dbReference type="PROSITE" id="PS50089">
    <property type="entry name" value="ZF_RING_2"/>
    <property type="match status" value="2"/>
</dbReference>
<comment type="pathway">
    <text evidence="1">Protein modification; protein ubiquitination.</text>
</comment>
<dbReference type="Pfam" id="PF12678">
    <property type="entry name" value="zf-rbx1"/>
    <property type="match status" value="1"/>
</dbReference>
<dbReference type="Proteomes" id="UP000499080">
    <property type="component" value="Unassembled WGS sequence"/>
</dbReference>
<sequence length="832" mass="95166">MDAAAILLDHVRVYRPDIYDTILKLISPHQIQSLQRLFQDHLEQAVPDLNIFNRHVDDIPTFCLLFTFLSRRKFPQPGTPFGIHLTCRLTKADTQGFLDSKHLQSTLQEEETQFNVDASIHSAINHFGSQTQVFELITRHEFATVFFENYTLKELLARLPNACILERGFPRNKGKDQEGRFGYLSTFQFIILSDRNVVKVLYRSVKDLQDILRRTEANRTIAFSDIRYVLEKCGTPLALNRNGLAKNPNRTHIEINAFEAFKKNLATFSSLKEPKVFPVGERASLDNIFVEFKVWKERDTNLPCCLQRIKMSCEICNEEFGPHEIYPNKYPLLCCHKAFHLACLRQRLLNQNTNCPSCKNEIRKMDRWTILQHSNDDDKCEICQSKDVYILTFGSCAHRFHKNCIAQWVGANNSTTCPTCRSPLKDVQSLTEWHEMVECRSIYAFFTSLEYGQLNIPFLDHIRTIIFDSYQCKIESAMEHQLAPEVWNLEKILYFFWEHFRNQLNPQQNEQFKILYRQHHKCSGYCSPGNCLVKGWNISMEFPFEFIPLDDSDDSDDPDVGLPDLRVLFQDDPYMLAIINSTITSAQENVQSPVLSRSTNPSTSNLSEPEIIEVFNSYRNGQGNVNSPVISRSANPPAPSQPRPSTLPRPPSQPRPVTSTLPRPLSQTSTFPRTSSQPRPVTSIPRPLSQTSTFPRTSSQSRDTIIPFPRSSTEQGTSTFPRTIRQSRDTIIPFPRSSSEQRTSTFPRTTSQSRDTIIPFSVPTSQPSTLPRPFTGGSSSIIVSPSSSAAAAASQIFSSRLFQRNETNETTRNGRRSNEDTTESAPKRIRRH</sequence>
<name>A0A4Y2QQK9_ARAVE</name>
<evidence type="ECO:0000256" key="4">
    <source>
        <dbReference type="ARBA" id="ARBA00022786"/>
    </source>
</evidence>
<feature type="region of interest" description="Disordered" evidence="7">
    <location>
        <begin position="798"/>
        <end position="832"/>
    </location>
</feature>
<feature type="compositionally biased region" description="Pro residues" evidence="7">
    <location>
        <begin position="636"/>
        <end position="654"/>
    </location>
</feature>
<dbReference type="InterPro" id="IPR013083">
    <property type="entry name" value="Znf_RING/FYVE/PHD"/>
</dbReference>
<keyword evidence="5" id="KW-0862">Zinc</keyword>
<accession>A0A4Y2QQK9</accession>
<feature type="compositionally biased region" description="Polar residues" evidence="7">
    <location>
        <begin position="710"/>
        <end position="721"/>
    </location>
</feature>
<keyword evidence="4" id="KW-0833">Ubl conjugation pathway</keyword>
<feature type="domain" description="RING-type" evidence="8">
    <location>
        <begin position="313"/>
        <end position="359"/>
    </location>
</feature>
<dbReference type="OrthoDB" id="21204at2759"/>
<organism evidence="9 10">
    <name type="scientific">Araneus ventricosus</name>
    <name type="common">Orbweaver spider</name>
    <name type="synonym">Epeira ventricosa</name>
    <dbReference type="NCBI Taxonomy" id="182803"/>
    <lineage>
        <taxon>Eukaryota</taxon>
        <taxon>Metazoa</taxon>
        <taxon>Ecdysozoa</taxon>
        <taxon>Arthropoda</taxon>
        <taxon>Chelicerata</taxon>
        <taxon>Arachnida</taxon>
        <taxon>Araneae</taxon>
        <taxon>Araneomorphae</taxon>
        <taxon>Entelegynae</taxon>
        <taxon>Araneoidea</taxon>
        <taxon>Araneidae</taxon>
        <taxon>Araneus</taxon>
    </lineage>
</organism>
<dbReference type="PANTHER" id="PTHR45969:SF69">
    <property type="entry name" value="FINGER DOMAIN PROTEIN, PUTATIVE (AFU_ORTHOLOGUE AFUA_3G12190)-RELATED"/>
    <property type="match status" value="1"/>
</dbReference>
<dbReference type="SUPFAM" id="SSF57850">
    <property type="entry name" value="RING/U-box"/>
    <property type="match status" value="2"/>
</dbReference>
<evidence type="ECO:0000313" key="10">
    <source>
        <dbReference type="Proteomes" id="UP000499080"/>
    </source>
</evidence>
<gene>
    <name evidence="9" type="ORF">AVEN_122859_1</name>
</gene>
<evidence type="ECO:0000259" key="8">
    <source>
        <dbReference type="PROSITE" id="PS50089"/>
    </source>
</evidence>
<dbReference type="AlphaFoldDB" id="A0A4Y2QQK9"/>
<keyword evidence="10" id="KW-1185">Reference proteome</keyword>
<feature type="compositionally biased region" description="Polar residues" evidence="7">
    <location>
        <begin position="588"/>
        <end position="607"/>
    </location>
</feature>
<dbReference type="PANTHER" id="PTHR45969">
    <property type="entry name" value="RING ZINC FINGER PROTEIN-RELATED"/>
    <property type="match status" value="1"/>
</dbReference>
<feature type="compositionally biased region" description="Polar residues" evidence="7">
    <location>
        <begin position="655"/>
        <end position="680"/>
    </location>
</feature>
<feature type="region of interest" description="Disordered" evidence="7">
    <location>
        <begin position="623"/>
        <end position="752"/>
    </location>
</feature>
<reference evidence="9 10" key="1">
    <citation type="journal article" date="2019" name="Sci. Rep.">
        <title>Orb-weaving spider Araneus ventricosus genome elucidates the spidroin gene catalogue.</title>
        <authorList>
            <person name="Kono N."/>
            <person name="Nakamura H."/>
            <person name="Ohtoshi R."/>
            <person name="Moran D.A.P."/>
            <person name="Shinohara A."/>
            <person name="Yoshida Y."/>
            <person name="Fujiwara M."/>
            <person name="Mori M."/>
            <person name="Tomita M."/>
            <person name="Arakawa K."/>
        </authorList>
    </citation>
    <scope>NUCLEOTIDE SEQUENCE [LARGE SCALE GENOMIC DNA]</scope>
</reference>
<keyword evidence="3 6" id="KW-0863">Zinc-finger</keyword>
<feature type="region of interest" description="Disordered" evidence="7">
    <location>
        <begin position="588"/>
        <end position="608"/>
    </location>
</feature>
<dbReference type="CDD" id="cd16448">
    <property type="entry name" value="RING-H2"/>
    <property type="match status" value="1"/>
</dbReference>
<dbReference type="InterPro" id="IPR001841">
    <property type="entry name" value="Znf_RING"/>
</dbReference>
<feature type="compositionally biased region" description="Polar residues" evidence="7">
    <location>
        <begin position="800"/>
        <end position="811"/>
    </location>
</feature>
<evidence type="ECO:0000256" key="3">
    <source>
        <dbReference type="ARBA" id="ARBA00022771"/>
    </source>
</evidence>
<evidence type="ECO:0000256" key="7">
    <source>
        <dbReference type="SAM" id="MobiDB-lite"/>
    </source>
</evidence>
<evidence type="ECO:0000313" key="9">
    <source>
        <dbReference type="EMBL" id="GBN65637.1"/>
    </source>
</evidence>
<evidence type="ECO:0000256" key="5">
    <source>
        <dbReference type="ARBA" id="ARBA00022833"/>
    </source>
</evidence>
<dbReference type="EMBL" id="BGPR01014537">
    <property type="protein sequence ID" value="GBN65637.1"/>
    <property type="molecule type" value="Genomic_DNA"/>
</dbReference>
<feature type="compositionally biased region" description="Polar residues" evidence="7">
    <location>
        <begin position="688"/>
        <end position="703"/>
    </location>
</feature>
<protein>
    <recommendedName>
        <fullName evidence="8">RING-type domain-containing protein</fullName>
    </recommendedName>
</protein>